<sequence length="82" mass="9250">MECLSTPSEWPCRVFFSLSRLNHRFQMPKYSMPCDARQCNCLGPPSQHGPDDSGCILHAVIHSSYLGFFFLYHSALPDVVGD</sequence>
<accession>A0A2I2GC25</accession>
<evidence type="ECO:0000313" key="2">
    <source>
        <dbReference type="Proteomes" id="UP000234275"/>
    </source>
</evidence>
<evidence type="ECO:0000313" key="1">
    <source>
        <dbReference type="EMBL" id="PLB50440.1"/>
    </source>
</evidence>
<dbReference type="GeneID" id="36550184"/>
<reference evidence="1 2" key="1">
    <citation type="submission" date="2016-12" db="EMBL/GenBank/DDBJ databases">
        <title>The genomes of Aspergillus section Nigri reveals drivers in fungal speciation.</title>
        <authorList>
            <consortium name="DOE Joint Genome Institute"/>
            <person name="Vesth T.C."/>
            <person name="Nybo J."/>
            <person name="Theobald S."/>
            <person name="Brandl J."/>
            <person name="Frisvad J.C."/>
            <person name="Nielsen K.F."/>
            <person name="Lyhne E.K."/>
            <person name="Kogle M.E."/>
            <person name="Kuo A."/>
            <person name="Riley R."/>
            <person name="Clum A."/>
            <person name="Nolan M."/>
            <person name="Lipzen A."/>
            <person name="Salamov A."/>
            <person name="Henrissat B."/>
            <person name="Wiebenga A."/>
            <person name="De Vries R.P."/>
            <person name="Grigoriev I.V."/>
            <person name="Mortensen U.H."/>
            <person name="Andersen M.R."/>
            <person name="Baker S.E."/>
        </authorList>
    </citation>
    <scope>NUCLEOTIDE SEQUENCE [LARGE SCALE GENOMIC DNA]</scope>
    <source>
        <strain evidence="1 2">IBT 23096</strain>
    </source>
</reference>
<comment type="caution">
    <text evidence="1">The sequence shown here is derived from an EMBL/GenBank/DDBJ whole genome shotgun (WGS) entry which is preliminary data.</text>
</comment>
<keyword evidence="2" id="KW-1185">Reference proteome</keyword>
<protein>
    <submittedName>
        <fullName evidence="1">Uncharacterized protein</fullName>
    </submittedName>
</protein>
<dbReference type="AlphaFoldDB" id="A0A2I2GC25"/>
<name>A0A2I2GC25_9EURO</name>
<proteinExistence type="predicted"/>
<dbReference type="Proteomes" id="UP000234275">
    <property type="component" value="Unassembled WGS sequence"/>
</dbReference>
<organism evidence="1 2">
    <name type="scientific">Aspergillus steynii IBT 23096</name>
    <dbReference type="NCBI Taxonomy" id="1392250"/>
    <lineage>
        <taxon>Eukaryota</taxon>
        <taxon>Fungi</taxon>
        <taxon>Dikarya</taxon>
        <taxon>Ascomycota</taxon>
        <taxon>Pezizomycotina</taxon>
        <taxon>Eurotiomycetes</taxon>
        <taxon>Eurotiomycetidae</taxon>
        <taxon>Eurotiales</taxon>
        <taxon>Aspergillaceae</taxon>
        <taxon>Aspergillus</taxon>
        <taxon>Aspergillus subgen. Circumdati</taxon>
    </lineage>
</organism>
<dbReference type="EMBL" id="MSFO01000003">
    <property type="protein sequence ID" value="PLB50440.1"/>
    <property type="molecule type" value="Genomic_DNA"/>
</dbReference>
<dbReference type="RefSeq" id="XP_024705742.1">
    <property type="nucleotide sequence ID" value="XM_024842487.1"/>
</dbReference>
<dbReference type="VEuPathDB" id="FungiDB:P170DRAFT_143848"/>
<gene>
    <name evidence="1" type="ORF">P170DRAFT_143848</name>
</gene>